<evidence type="ECO:0000313" key="1">
    <source>
        <dbReference type="EMBL" id="BAD28016.1"/>
    </source>
</evidence>
<protein>
    <submittedName>
        <fullName evidence="1">Uncharacterized protein</fullName>
    </submittedName>
</protein>
<reference evidence="2" key="2">
    <citation type="journal article" date="2008" name="Nucleic Acids Res.">
        <title>The rice annotation project database (RAP-DB): 2008 update.</title>
        <authorList>
            <consortium name="The rice annotation project (RAP)"/>
        </authorList>
    </citation>
    <scope>GENOME REANNOTATION</scope>
    <source>
        <strain evidence="2">cv. Nipponbare</strain>
    </source>
</reference>
<name>Q6ETK4_ORYSJ</name>
<dbReference type="Proteomes" id="UP000000763">
    <property type="component" value="Chromosome 2"/>
</dbReference>
<proteinExistence type="predicted"/>
<dbReference type="EMBL" id="AP004840">
    <property type="protein sequence ID" value="BAD28016.1"/>
    <property type="molecule type" value="Genomic_DNA"/>
</dbReference>
<reference evidence="2" key="1">
    <citation type="journal article" date="2005" name="Nature">
        <title>The map-based sequence of the rice genome.</title>
        <authorList>
            <consortium name="International rice genome sequencing project (IRGSP)"/>
            <person name="Matsumoto T."/>
            <person name="Wu J."/>
            <person name="Kanamori H."/>
            <person name="Katayose Y."/>
            <person name="Fujisawa M."/>
            <person name="Namiki N."/>
            <person name="Mizuno H."/>
            <person name="Yamamoto K."/>
            <person name="Antonio B.A."/>
            <person name="Baba T."/>
            <person name="Sakata K."/>
            <person name="Nagamura Y."/>
            <person name="Aoki H."/>
            <person name="Arikawa K."/>
            <person name="Arita K."/>
            <person name="Bito T."/>
            <person name="Chiden Y."/>
            <person name="Fujitsuka N."/>
            <person name="Fukunaka R."/>
            <person name="Hamada M."/>
            <person name="Harada C."/>
            <person name="Hayashi A."/>
            <person name="Hijishita S."/>
            <person name="Honda M."/>
            <person name="Hosokawa S."/>
            <person name="Ichikawa Y."/>
            <person name="Idonuma A."/>
            <person name="Iijima M."/>
            <person name="Ikeda M."/>
            <person name="Ikeno M."/>
            <person name="Ito K."/>
            <person name="Ito S."/>
            <person name="Ito T."/>
            <person name="Ito Y."/>
            <person name="Ito Y."/>
            <person name="Iwabuchi A."/>
            <person name="Kamiya K."/>
            <person name="Karasawa W."/>
            <person name="Kurita K."/>
            <person name="Katagiri S."/>
            <person name="Kikuta A."/>
            <person name="Kobayashi H."/>
            <person name="Kobayashi N."/>
            <person name="Machita K."/>
            <person name="Maehara T."/>
            <person name="Masukawa M."/>
            <person name="Mizubayashi T."/>
            <person name="Mukai Y."/>
            <person name="Nagasaki H."/>
            <person name="Nagata Y."/>
            <person name="Naito S."/>
            <person name="Nakashima M."/>
            <person name="Nakama Y."/>
            <person name="Nakamichi Y."/>
            <person name="Nakamura M."/>
            <person name="Meguro A."/>
            <person name="Negishi M."/>
            <person name="Ohta I."/>
            <person name="Ohta T."/>
            <person name="Okamoto M."/>
            <person name="Ono N."/>
            <person name="Saji S."/>
            <person name="Sakaguchi M."/>
            <person name="Sakai K."/>
            <person name="Shibata M."/>
            <person name="Shimokawa T."/>
            <person name="Song J."/>
            <person name="Takazaki Y."/>
            <person name="Terasawa K."/>
            <person name="Tsugane M."/>
            <person name="Tsuji K."/>
            <person name="Ueda S."/>
            <person name="Waki K."/>
            <person name="Yamagata H."/>
            <person name="Yamamoto M."/>
            <person name="Yamamoto S."/>
            <person name="Yamane H."/>
            <person name="Yoshiki S."/>
            <person name="Yoshihara R."/>
            <person name="Yukawa K."/>
            <person name="Zhong H."/>
            <person name="Yano M."/>
            <person name="Yuan Q."/>
            <person name="Ouyang S."/>
            <person name="Liu J."/>
            <person name="Jones K.M."/>
            <person name="Gansberger K."/>
            <person name="Moffat K."/>
            <person name="Hill J."/>
            <person name="Bera J."/>
            <person name="Fadrosh D."/>
            <person name="Jin S."/>
            <person name="Johri S."/>
            <person name="Kim M."/>
            <person name="Overton L."/>
            <person name="Reardon M."/>
            <person name="Tsitrin T."/>
            <person name="Vuong H."/>
            <person name="Weaver B."/>
            <person name="Ciecko A."/>
            <person name="Tallon L."/>
            <person name="Jackson J."/>
            <person name="Pai G."/>
            <person name="Aken S.V."/>
            <person name="Utterback T."/>
            <person name="Reidmuller S."/>
            <person name="Feldblyum T."/>
            <person name="Hsiao J."/>
            <person name="Zismann V."/>
            <person name="Iobst S."/>
            <person name="de Vazeille A.R."/>
            <person name="Buell C.R."/>
            <person name="Ying K."/>
            <person name="Li Y."/>
            <person name="Lu T."/>
            <person name="Huang Y."/>
            <person name="Zhao Q."/>
            <person name="Feng Q."/>
            <person name="Zhang L."/>
            <person name="Zhu J."/>
            <person name="Weng Q."/>
            <person name="Mu J."/>
            <person name="Lu Y."/>
            <person name="Fan D."/>
            <person name="Liu Y."/>
            <person name="Guan J."/>
            <person name="Zhang Y."/>
            <person name="Yu S."/>
            <person name="Liu X."/>
            <person name="Zhang Y."/>
            <person name="Hong G."/>
            <person name="Han B."/>
            <person name="Choisne N."/>
            <person name="Demange N."/>
            <person name="Orjeda G."/>
            <person name="Samain S."/>
            <person name="Cattolico L."/>
            <person name="Pelletier E."/>
            <person name="Couloux A."/>
            <person name="Segurens B."/>
            <person name="Wincker P."/>
            <person name="D'Hont A."/>
            <person name="Scarpelli C."/>
            <person name="Weissenbach J."/>
            <person name="Salanoubat M."/>
            <person name="Quetier F."/>
            <person name="Yu Y."/>
            <person name="Kim H.R."/>
            <person name="Rambo T."/>
            <person name="Currie J."/>
            <person name="Collura K."/>
            <person name="Luo M."/>
            <person name="Yang T."/>
            <person name="Ammiraju J.S.S."/>
            <person name="Engler F."/>
            <person name="Soderlund C."/>
            <person name="Wing R.A."/>
            <person name="Palmer L.E."/>
            <person name="de la Bastide M."/>
            <person name="Spiegel L."/>
            <person name="Nascimento L."/>
            <person name="Zutavern T."/>
            <person name="O'Shaughnessy A."/>
            <person name="Dike S."/>
            <person name="Dedhia N."/>
            <person name="Preston R."/>
            <person name="Balija V."/>
            <person name="McCombie W.R."/>
            <person name="Chow T."/>
            <person name="Chen H."/>
            <person name="Chung M."/>
            <person name="Chen C."/>
            <person name="Shaw J."/>
            <person name="Wu H."/>
            <person name="Hsiao K."/>
            <person name="Chao Y."/>
            <person name="Chu M."/>
            <person name="Cheng C."/>
            <person name="Hour A."/>
            <person name="Lee P."/>
            <person name="Lin S."/>
            <person name="Lin Y."/>
            <person name="Liou J."/>
            <person name="Liu S."/>
            <person name="Hsing Y."/>
            <person name="Raghuvanshi S."/>
            <person name="Mohanty A."/>
            <person name="Bharti A.K."/>
            <person name="Gaur A."/>
            <person name="Gupta V."/>
            <person name="Kumar D."/>
            <person name="Ravi V."/>
            <person name="Vij S."/>
            <person name="Kapur A."/>
            <person name="Khurana P."/>
            <person name="Khurana P."/>
            <person name="Khurana J.P."/>
            <person name="Tyagi A.K."/>
            <person name="Gaikwad K."/>
            <person name="Singh A."/>
            <person name="Dalal V."/>
            <person name="Srivastava S."/>
            <person name="Dixit A."/>
            <person name="Pal A.K."/>
            <person name="Ghazi I.A."/>
            <person name="Yadav M."/>
            <person name="Pandit A."/>
            <person name="Bhargava A."/>
            <person name="Sureshbabu K."/>
            <person name="Batra K."/>
            <person name="Sharma T.R."/>
            <person name="Mohapatra T."/>
            <person name="Singh N.K."/>
            <person name="Messing J."/>
            <person name="Nelson A.B."/>
            <person name="Fuks G."/>
            <person name="Kavchok S."/>
            <person name="Keizer G."/>
            <person name="Linton E."/>
            <person name="Llaca V."/>
            <person name="Song R."/>
            <person name="Tanyolac B."/>
            <person name="Young S."/>
            <person name="Ho-Il K."/>
            <person name="Hahn J.H."/>
            <person name="Sangsakoo G."/>
            <person name="Vanavichit A."/>
            <person name="de Mattos Luiz.A.T."/>
            <person name="Zimmer P.D."/>
            <person name="Malone G."/>
            <person name="Dellagostin O."/>
            <person name="de Oliveira A.C."/>
            <person name="Bevan M."/>
            <person name="Bancroft I."/>
            <person name="Minx P."/>
            <person name="Cordum H."/>
            <person name="Wilson R."/>
            <person name="Cheng Z."/>
            <person name="Jin W."/>
            <person name="Jiang J."/>
            <person name="Leong S.A."/>
            <person name="Iwama H."/>
            <person name="Gojobori T."/>
            <person name="Itoh T."/>
            <person name="Niimura Y."/>
            <person name="Fujii Y."/>
            <person name="Habara T."/>
            <person name="Sakai H."/>
            <person name="Sato Y."/>
            <person name="Wilson G."/>
            <person name="Kumar K."/>
            <person name="McCouch S."/>
            <person name="Juretic N."/>
            <person name="Hoen D."/>
            <person name="Wright S."/>
            <person name="Bruskiewich R."/>
            <person name="Bureau T."/>
            <person name="Miyao A."/>
            <person name="Hirochika H."/>
            <person name="Nishikawa T."/>
            <person name="Kadowaki K."/>
            <person name="Sugiura M."/>
            <person name="Burr B."/>
            <person name="Sasaki T."/>
        </authorList>
    </citation>
    <scope>NUCLEOTIDE SEQUENCE [LARGE SCALE GENOMIC DNA]</scope>
    <source>
        <strain evidence="2">cv. Nipponbare</strain>
    </source>
</reference>
<dbReference type="AlphaFoldDB" id="Q6ETK4"/>
<gene>
    <name evidence="1" type="primary">P0544B02.30</name>
</gene>
<accession>Q6ETK4</accession>
<evidence type="ECO:0000313" key="2">
    <source>
        <dbReference type="Proteomes" id="UP000000763"/>
    </source>
</evidence>
<sequence length="51" mass="5498">MDPSRCEAEVFWEIGISRASGAGGIGAALAIAERRGVMQLMLRLRISDAHQ</sequence>
<organism evidence="1 2">
    <name type="scientific">Oryza sativa subsp. japonica</name>
    <name type="common">Rice</name>
    <dbReference type="NCBI Taxonomy" id="39947"/>
    <lineage>
        <taxon>Eukaryota</taxon>
        <taxon>Viridiplantae</taxon>
        <taxon>Streptophyta</taxon>
        <taxon>Embryophyta</taxon>
        <taxon>Tracheophyta</taxon>
        <taxon>Spermatophyta</taxon>
        <taxon>Magnoliopsida</taxon>
        <taxon>Liliopsida</taxon>
        <taxon>Poales</taxon>
        <taxon>Poaceae</taxon>
        <taxon>BOP clade</taxon>
        <taxon>Oryzoideae</taxon>
        <taxon>Oryzeae</taxon>
        <taxon>Oryzinae</taxon>
        <taxon>Oryza</taxon>
        <taxon>Oryza sativa</taxon>
    </lineage>
</organism>